<gene>
    <name evidence="6" type="ORF">SC09_contig4orf00357</name>
</gene>
<protein>
    <submittedName>
        <fullName evidence="6">LysR family transcriptional regulator</fullName>
    </submittedName>
</protein>
<dbReference type="PANTHER" id="PTHR30126:SF40">
    <property type="entry name" value="HTH-TYPE TRANSCRIPTIONAL REGULATOR GLTR"/>
    <property type="match status" value="1"/>
</dbReference>
<keyword evidence="4" id="KW-0804">Transcription</keyword>
<dbReference type="InterPro" id="IPR036388">
    <property type="entry name" value="WH-like_DNA-bd_sf"/>
</dbReference>
<dbReference type="InterPro" id="IPR000847">
    <property type="entry name" value="LysR_HTH_N"/>
</dbReference>
<dbReference type="SUPFAM" id="SSF53850">
    <property type="entry name" value="Periplasmic binding protein-like II"/>
    <property type="match status" value="1"/>
</dbReference>
<dbReference type="PROSITE" id="PS50931">
    <property type="entry name" value="HTH_LYSR"/>
    <property type="match status" value="1"/>
</dbReference>
<reference evidence="6" key="1">
    <citation type="submission" date="2014-12" db="EMBL/GenBank/DDBJ databases">
        <title>Comparative genome analysis of Bacillus coagulans HM-08, Clostridium butyricum HM-68, Bacillus subtilis HM-66 and Bacillus licheniformis BL-09.</title>
        <authorList>
            <person name="Zhang H."/>
        </authorList>
    </citation>
    <scope>NUCLEOTIDE SEQUENCE [LARGE SCALE GENOMIC DNA]</scope>
    <source>
        <strain evidence="6">HM-66</strain>
    </source>
</reference>
<dbReference type="Gene3D" id="3.40.190.290">
    <property type="match status" value="1"/>
</dbReference>
<name>A0A0D1KQY2_BACIU</name>
<evidence type="ECO:0000256" key="4">
    <source>
        <dbReference type="ARBA" id="ARBA00023163"/>
    </source>
</evidence>
<dbReference type="InterPro" id="IPR036390">
    <property type="entry name" value="WH_DNA-bd_sf"/>
</dbReference>
<dbReference type="Gene3D" id="1.10.10.10">
    <property type="entry name" value="Winged helix-like DNA-binding domain superfamily/Winged helix DNA-binding domain"/>
    <property type="match status" value="1"/>
</dbReference>
<dbReference type="PRINTS" id="PR00039">
    <property type="entry name" value="HTHLYSR"/>
</dbReference>
<dbReference type="STRING" id="483913.AN935_16545"/>
<evidence type="ECO:0000256" key="2">
    <source>
        <dbReference type="ARBA" id="ARBA00023015"/>
    </source>
</evidence>
<dbReference type="CDD" id="cd08442">
    <property type="entry name" value="PBP2_YofA_SoxR_like"/>
    <property type="match status" value="1"/>
</dbReference>
<proteinExistence type="inferred from homology"/>
<comment type="similarity">
    <text evidence="1">Belongs to the LysR transcriptional regulatory family.</text>
</comment>
<dbReference type="Pfam" id="PF03466">
    <property type="entry name" value="LysR_substrate"/>
    <property type="match status" value="1"/>
</dbReference>
<dbReference type="GO" id="GO:0000976">
    <property type="term" value="F:transcription cis-regulatory region binding"/>
    <property type="evidence" value="ECO:0007669"/>
    <property type="project" value="TreeGrafter"/>
</dbReference>
<keyword evidence="3" id="KW-0238">DNA-binding</keyword>
<dbReference type="AlphaFoldDB" id="A0A0D1KQY2"/>
<organism evidence="6">
    <name type="scientific">Bacillus subtilis</name>
    <dbReference type="NCBI Taxonomy" id="1423"/>
    <lineage>
        <taxon>Bacteria</taxon>
        <taxon>Bacillati</taxon>
        <taxon>Bacillota</taxon>
        <taxon>Bacilli</taxon>
        <taxon>Bacillales</taxon>
        <taxon>Bacillaceae</taxon>
        <taxon>Bacillus</taxon>
    </lineage>
</organism>
<dbReference type="InterPro" id="IPR005119">
    <property type="entry name" value="LysR_subst-bd"/>
</dbReference>
<comment type="caution">
    <text evidence="6">The sequence shown here is derived from an EMBL/GenBank/DDBJ whole genome shotgun (WGS) entry which is preliminary data.</text>
</comment>
<feature type="domain" description="HTH lysR-type" evidence="5">
    <location>
        <begin position="1"/>
        <end position="58"/>
    </location>
</feature>
<dbReference type="GO" id="GO:0003700">
    <property type="term" value="F:DNA-binding transcription factor activity"/>
    <property type="evidence" value="ECO:0007669"/>
    <property type="project" value="InterPro"/>
</dbReference>
<evidence type="ECO:0000256" key="3">
    <source>
        <dbReference type="ARBA" id="ARBA00023125"/>
    </source>
</evidence>
<dbReference type="Pfam" id="PF00126">
    <property type="entry name" value="HTH_1"/>
    <property type="match status" value="1"/>
</dbReference>
<dbReference type="Proteomes" id="UP000032247">
    <property type="component" value="Unassembled WGS sequence"/>
</dbReference>
<dbReference type="PANTHER" id="PTHR30126">
    <property type="entry name" value="HTH-TYPE TRANSCRIPTIONAL REGULATOR"/>
    <property type="match status" value="1"/>
</dbReference>
<evidence type="ECO:0000259" key="5">
    <source>
        <dbReference type="PROSITE" id="PS50931"/>
    </source>
</evidence>
<keyword evidence="2" id="KW-0805">Transcription regulation</keyword>
<evidence type="ECO:0000313" key="6">
    <source>
        <dbReference type="EMBL" id="KIU05541.1"/>
    </source>
</evidence>
<sequence length="295" mass="32180">MESGDLRVFQMVAREGTITKAALQLGYVQSNVTARIQQLEAELGTTLFLRHNRGMTLSASGKLLLDNANKIIGLLDEASKALSSSAEPSGPLMIGSTQTTAAVRLPKLLASYYEEHPNVQLSLTTGHTQFLLDKVLRYELDGAFIGCECHHPELESYPAFEEEPVVVSAASVPDVEEAITKPILVYSTGCSYRETLEKWLRSVGVTQPVIMEFGTLEAIIGGVTAGLGISLLPRTVVQKHEAEGSIRLYPLPEALSQMKTEFIVRKDSFISSALRTFMDSFTPDKTAESQKSSLL</sequence>
<dbReference type="SUPFAM" id="SSF46785">
    <property type="entry name" value="Winged helix' DNA-binding domain"/>
    <property type="match status" value="1"/>
</dbReference>
<accession>A0A0D1KQY2</accession>
<dbReference type="PATRIC" id="fig|1423.173.peg.4082"/>
<dbReference type="EMBL" id="JXBC01000013">
    <property type="protein sequence ID" value="KIU05541.1"/>
    <property type="molecule type" value="Genomic_DNA"/>
</dbReference>
<evidence type="ECO:0000256" key="1">
    <source>
        <dbReference type="ARBA" id="ARBA00009437"/>
    </source>
</evidence>